<protein>
    <submittedName>
        <fullName evidence="2">Uncharacterized protein</fullName>
    </submittedName>
</protein>
<gene>
    <name evidence="2" type="primary">LOC110438689</name>
</gene>
<sequence length="1963" mass="223437">MVLRAGGTTVSVTMSKPGEKMLDSDVVRPRRITRPPSYLQDYEFGLAQTQHTFANEHASAVRNTDVISFIHEMREESKQLRQDVQRISEIITNLPVLDTPQVSPSLQPSPDAEFDRSAIPMAARRMSPPHYEQSSDQPELPPPVPPRDESLHVYNDSRQDLIEDLIHRLKETGRLSGAPIHSGQATPQYAEPPMVERKLMPYAIDRHNQSTPSNRLYDESNPLPNHFRQPPRDPCHPPADPYKYNSHSEYKPARNLSDPRYGHLTQTSHKPVMLEHSGPYFQRERRNNHYPDNERFYSTDMPYPTLHQEPNLPYQSMSVQYRGPTPTIPDFIHDDPREFNRLKLALDNVLPEDASESFKFQILMDHLKLEDALLIADSYSHGPSPFSDTMRALIDMYGQPHQLALQRISSLMDGPNIRSGDVRAFKGFALRVRALVGMLNQLGSPGWTELKCGSHVSRLLTKLPYDLRANFKRFINPLQTPIPTLLDLADWLEYEVRVQVEGTRYTTFLDREKFGLHKDKRPGFPARKPTTILHGRDQKEVLTGNFGTGSVPSGKTQEKPKKYCPFCDTINHYMNQCSNFKLLTKQQVENWIKMGHRCWRCGRSHPTSKCTLKAKCKQCERRHLEVLHDVNTNSDSSRTCNIRESHSSTDPVSSTSQTLYLDRPTSGKQVLLKLSRVVIRNGDRSLETYAVLDDGLERTILLHEAAQRLGLQGTIEDLALRTVRQEVHTIRGNSVSFTIAPASQPDRSFQVFGAFTAKGLGLVKHTYPITELQQKHGYLRDLPLHAINQAQPLVLIGSDYPHLITPVEPVILGSKGGPAAVHTRLGWTLQGPSRILCSQLQPQECFFVSCAKPDSELFNQVENLWKLDILPYRSDKVVTRSRQDAEAIRILEEKTVRINVEGVKRYATPLLWKESLPPLNAPKEAVLPLLRSAEKRLSKEPKLTNIYNTEIQKLQQAGYITLPTTEECGLSSHSWYIPHHIVHHNGKNRIVFNCSFEYQGQSLNENLLPGPTLGPSLLGVLLRFREHPIAVCSDVRGMFHQVRLLDEDKPFLKFLWRDGITSEPPTIYQWAVLPFGTTCSPCCAVFALQSHAGILESTDDVRQTVERNFYVDNCLKSISDVEQAKQLVNRLQNHLSEGGFELRQWASNDPTVIDHFPSELKSKGSEIWLSQGTTNPLEQTLGLIWNCQSDTLAYKPFQEDKGEITMRKIYRTLAKQYDPLGYLIPFTTRAKIIVQLLWNKKRGWDDPCLPADLLAAWEEWENELPHLAQITLPRCYSGIVQQPIKHRSVHIFCDASERAYGSVAYLSTEDDQQNTQIAFLAARSRVAPKRQLSIARLELCGALTGAQLGAVLKRELTQEIHHFVYWTDSTTVLAWLQSDSCRYKVFVGVRVSEIQELSDPGSWHYVDSSTNPADDITRGLTLTQLTQDNRWRQGPAFLTQPKCNWPKVPERQTPDEDSELRKLTFCGTLNETPVIPDVQQFSSYQELLDNTVKSLHGAAEKGQPPNANDYHDAELTLLRHCQMHDFPKEFALLKEGKPVPNSSQLSGLAPEYDQDSNLIRVGGRLRRCESLTKDILHPVVLNPTNPVVTLLIKHYDAKLLHSGPGRVYAELRRKFWILRGREAVKKHQRCCPECQKWRGRPVIPKMSDIPPSSLRLFKPPFYSTGVDCFGPLMIKIGRRTEKRWGIVYKCLTTRAVSLDLLDHMDTDSFLLSLRRFTARRGRPYELLSDQGTNFRGGNTELEEAFKEMQPLLRDQLAKEQIRFRFNPPSAPHFGGSWEREVRSVKTALRTTLGAQIVTEEVLRTVLVEVEGILNSRPLGYVSSDVADPDPVTPNSLLMGRPDSSLPQVVYPESDLLSRKRWRHSQILSDHFWKHFVHDFLPTLQARQKWKQERDNITVGTVVLIADEQLPRALWRVGTVSSIIPSPDGRVRTAVIKVKEHTYTRPVAKLIRLPALPQDTDVIQ</sequence>
<evidence type="ECO:0000313" key="1">
    <source>
        <dbReference type="Proteomes" id="UP000000437"/>
    </source>
</evidence>
<dbReference type="RefSeq" id="XP_073764219.1">
    <property type="nucleotide sequence ID" value="XM_073908118.1"/>
</dbReference>
<evidence type="ECO:0000313" key="2">
    <source>
        <dbReference type="RefSeq" id="XP_073764219.1"/>
    </source>
</evidence>
<proteinExistence type="predicted"/>
<keyword evidence="1" id="KW-1185">Reference proteome</keyword>
<name>A0AC58G3D1_DANRE</name>
<dbReference type="Proteomes" id="UP000000437">
    <property type="component" value="Chromosome 7"/>
</dbReference>
<organism evidence="1 2">
    <name type="scientific">Danio rerio</name>
    <name type="common">Zebrafish</name>
    <name type="synonym">Brachydanio rerio</name>
    <dbReference type="NCBI Taxonomy" id="7955"/>
    <lineage>
        <taxon>Eukaryota</taxon>
        <taxon>Metazoa</taxon>
        <taxon>Chordata</taxon>
        <taxon>Craniata</taxon>
        <taxon>Vertebrata</taxon>
        <taxon>Euteleostomi</taxon>
        <taxon>Actinopterygii</taxon>
        <taxon>Neopterygii</taxon>
        <taxon>Teleostei</taxon>
        <taxon>Ostariophysi</taxon>
        <taxon>Cypriniformes</taxon>
        <taxon>Danionidae</taxon>
        <taxon>Danioninae</taxon>
        <taxon>Danio</taxon>
    </lineage>
</organism>
<accession>A0AC58G3D1</accession>
<reference evidence="2" key="1">
    <citation type="submission" date="2025-08" db="UniProtKB">
        <authorList>
            <consortium name="RefSeq"/>
        </authorList>
    </citation>
    <scope>IDENTIFICATION</scope>
    <source>
        <strain evidence="2">Tuebingen</strain>
        <tissue evidence="2">Fibroblasts and whole tissue</tissue>
    </source>
</reference>